<keyword evidence="3" id="KW-1185">Reference proteome</keyword>
<feature type="transmembrane region" description="Helical" evidence="1">
    <location>
        <begin position="275"/>
        <end position="292"/>
    </location>
</feature>
<feature type="transmembrane region" description="Helical" evidence="1">
    <location>
        <begin position="96"/>
        <end position="113"/>
    </location>
</feature>
<protein>
    <submittedName>
        <fullName evidence="2">Polymerase</fullName>
    </submittedName>
</protein>
<comment type="caution">
    <text evidence="2">The sequence shown here is derived from an EMBL/GenBank/DDBJ whole genome shotgun (WGS) entry which is preliminary data.</text>
</comment>
<feature type="transmembrane region" description="Helical" evidence="1">
    <location>
        <begin position="125"/>
        <end position="149"/>
    </location>
</feature>
<dbReference type="Pfam" id="PF14897">
    <property type="entry name" value="EpsG"/>
    <property type="match status" value="1"/>
</dbReference>
<accession>A0ABQ5N818</accession>
<evidence type="ECO:0000313" key="3">
    <source>
        <dbReference type="Proteomes" id="UP001208567"/>
    </source>
</evidence>
<evidence type="ECO:0000313" key="2">
    <source>
        <dbReference type="EMBL" id="GLC31364.1"/>
    </source>
</evidence>
<feature type="transmembrane region" description="Helical" evidence="1">
    <location>
        <begin position="332"/>
        <end position="353"/>
    </location>
</feature>
<dbReference type="EMBL" id="BRXR01000001">
    <property type="protein sequence ID" value="GLC31364.1"/>
    <property type="molecule type" value="Genomic_DNA"/>
</dbReference>
<evidence type="ECO:0000256" key="1">
    <source>
        <dbReference type="SAM" id="Phobius"/>
    </source>
</evidence>
<feature type="transmembrane region" description="Helical" evidence="1">
    <location>
        <begin position="28"/>
        <end position="45"/>
    </location>
</feature>
<keyword evidence="1" id="KW-0472">Membrane</keyword>
<sequence>MIYVVVTIILIFASLLDYIEIPKKLRITLIYLLNAMLIFMSGLRYETGHDYYNYINIFDNLNGFKDYFASYQSSPVEVGYALLNIIIKDLGGGPEVLYFIIAFLTIVIFSYAINKQTKHYFTTMLMFYFLLYYENTMGHIRAGMAMAIILCSIKYIEKQDFIKFLALIITAASFHSTALVVLPVYFIKKYEPSKQIITVTILAAFLIGRINIIAILVKYIELININFYLTNKILNYASNEVLTDSFKTIIIRLGILIAFILSEKNIGDKLKNYKAVMYMQYLGTLMLLMLSSSPSDFGTRGTRSLFFIQILILPSLLQNVKNIYLKIMAHFVIVLYGLFLFLSYMSVYGYAFFPYKNIFLK</sequence>
<organism evidence="2 3">
    <name type="scientific">Clostridium omnivorum</name>
    <dbReference type="NCBI Taxonomy" id="1604902"/>
    <lineage>
        <taxon>Bacteria</taxon>
        <taxon>Bacillati</taxon>
        <taxon>Bacillota</taxon>
        <taxon>Clostridia</taxon>
        <taxon>Eubacteriales</taxon>
        <taxon>Clostridiaceae</taxon>
        <taxon>Clostridium</taxon>
    </lineage>
</organism>
<gene>
    <name evidence="2" type="ORF">bsdE14_27740</name>
</gene>
<feature type="transmembrane region" description="Helical" evidence="1">
    <location>
        <begin position="161"/>
        <end position="187"/>
    </location>
</feature>
<dbReference type="Proteomes" id="UP001208567">
    <property type="component" value="Unassembled WGS sequence"/>
</dbReference>
<feature type="transmembrane region" description="Helical" evidence="1">
    <location>
        <begin position="199"/>
        <end position="220"/>
    </location>
</feature>
<keyword evidence="1" id="KW-1133">Transmembrane helix</keyword>
<name>A0ABQ5N818_9CLOT</name>
<feature type="transmembrane region" description="Helical" evidence="1">
    <location>
        <begin position="245"/>
        <end position="263"/>
    </location>
</feature>
<feature type="transmembrane region" description="Helical" evidence="1">
    <location>
        <begin position="6"/>
        <end position="21"/>
    </location>
</feature>
<dbReference type="InterPro" id="IPR049458">
    <property type="entry name" value="EpsG-like"/>
</dbReference>
<dbReference type="RefSeq" id="WP_264850647.1">
    <property type="nucleotide sequence ID" value="NZ_BRXR01000001.1"/>
</dbReference>
<proteinExistence type="predicted"/>
<keyword evidence="1" id="KW-0812">Transmembrane</keyword>
<reference evidence="2 3" key="1">
    <citation type="journal article" date="2024" name="Int. J. Syst. Evol. Microbiol.">
        <title>Clostridium omnivorum sp. nov., isolated from anoxic soil under the treatment of reductive soil disinfestation.</title>
        <authorList>
            <person name="Ueki A."/>
            <person name="Tonouchi A."/>
            <person name="Kaku N."/>
            <person name="Honma S."/>
            <person name="Ueki K."/>
        </authorList>
    </citation>
    <scope>NUCLEOTIDE SEQUENCE [LARGE SCALE GENOMIC DNA]</scope>
    <source>
        <strain evidence="2 3">E14</strain>
    </source>
</reference>